<keyword evidence="3" id="KW-1185">Reference proteome</keyword>
<evidence type="ECO:0008006" key="4">
    <source>
        <dbReference type="Google" id="ProtNLM"/>
    </source>
</evidence>
<dbReference type="KEGG" id="hgn:E6W36_04040"/>
<evidence type="ECO:0000313" key="2">
    <source>
        <dbReference type="EMBL" id="QCI79052.1"/>
    </source>
</evidence>
<dbReference type="Proteomes" id="UP000298714">
    <property type="component" value="Chromosome"/>
</dbReference>
<keyword evidence="1" id="KW-1133">Transmembrane helix</keyword>
<keyword evidence="1" id="KW-0812">Transmembrane</keyword>
<feature type="transmembrane region" description="Helical" evidence="1">
    <location>
        <begin position="16"/>
        <end position="35"/>
    </location>
</feature>
<organism evidence="2 3">
    <name type="scientific">Hankyongella ginsenosidimutans</name>
    <dbReference type="NCBI Taxonomy" id="1763828"/>
    <lineage>
        <taxon>Bacteria</taxon>
        <taxon>Pseudomonadati</taxon>
        <taxon>Pseudomonadota</taxon>
        <taxon>Alphaproteobacteria</taxon>
        <taxon>Sphingomonadales</taxon>
        <taxon>Sphingomonadaceae</taxon>
        <taxon>Hankyongella</taxon>
    </lineage>
</organism>
<accession>A0A4D7CBS2</accession>
<proteinExistence type="predicted"/>
<reference evidence="3" key="1">
    <citation type="submission" date="2019-04" db="EMBL/GenBank/DDBJ databases">
        <title>Complete genome sequence of Sphingomonas sp. W1-2-3.</title>
        <authorList>
            <person name="Im W.T."/>
        </authorList>
    </citation>
    <scope>NUCLEOTIDE SEQUENCE [LARGE SCALE GENOMIC DNA]</scope>
    <source>
        <strain evidence="3">W1-2-3</strain>
    </source>
</reference>
<protein>
    <recommendedName>
        <fullName evidence="4">ATP-grasp domain-containing protein</fullName>
    </recommendedName>
</protein>
<name>A0A4D7CBS2_9SPHN</name>
<sequence length="184" mass="19975">MPPLEPADPPISFFEFWPMTWFYAPVWAYILWLMLRHGSITVPLSANPSFEAGGLVGESKSQILALARQAAPEHVADFTIWDRPAQPADIGQEAADVLAAIQSAGLELPLVAKPDRGCRGAGVRVIRDRAVLERYLAAFPSVSALCCSASSTMRQRRVSSTPAIRAPAAALCGRSRSNISLCRW</sequence>
<dbReference type="EMBL" id="CP039704">
    <property type="protein sequence ID" value="QCI79052.1"/>
    <property type="molecule type" value="Genomic_DNA"/>
</dbReference>
<evidence type="ECO:0000313" key="3">
    <source>
        <dbReference type="Proteomes" id="UP000298714"/>
    </source>
</evidence>
<keyword evidence="1" id="KW-0472">Membrane</keyword>
<dbReference type="AlphaFoldDB" id="A0A4D7CBS2"/>
<dbReference type="SUPFAM" id="SSF56059">
    <property type="entry name" value="Glutathione synthetase ATP-binding domain-like"/>
    <property type="match status" value="1"/>
</dbReference>
<gene>
    <name evidence="2" type="ORF">E6W36_04040</name>
</gene>
<evidence type="ECO:0000256" key="1">
    <source>
        <dbReference type="SAM" id="Phobius"/>
    </source>
</evidence>